<accession>A0A0R0A915</accession>
<dbReference type="OrthoDB" id="287565at2"/>
<dbReference type="RefSeq" id="WP_054658206.1">
    <property type="nucleotide sequence ID" value="NZ_BAZI01000062.1"/>
</dbReference>
<dbReference type="Proteomes" id="UP000050836">
    <property type="component" value="Unassembled WGS sequence"/>
</dbReference>
<dbReference type="SUPFAM" id="SSF55961">
    <property type="entry name" value="Bet v1-like"/>
    <property type="match status" value="1"/>
</dbReference>
<gene>
    <name evidence="1" type="ORF">ARC78_10855</name>
</gene>
<comment type="caution">
    <text evidence="1">The sequence shown here is derived from an EMBL/GenBank/DDBJ whole genome shotgun (WGS) entry which is preliminary data.</text>
</comment>
<proteinExistence type="predicted"/>
<dbReference type="InterPro" id="IPR023393">
    <property type="entry name" value="START-like_dom_sf"/>
</dbReference>
<evidence type="ECO:0000313" key="2">
    <source>
        <dbReference type="Proteomes" id="UP000050836"/>
    </source>
</evidence>
<dbReference type="CDD" id="cd07814">
    <property type="entry name" value="SRPBCC_CalC_Aha1-like"/>
    <property type="match status" value="1"/>
</dbReference>
<protein>
    <recommendedName>
        <fullName evidence="3">ATPase</fullName>
    </recommendedName>
</protein>
<evidence type="ECO:0008006" key="3">
    <source>
        <dbReference type="Google" id="ProtNLM"/>
    </source>
</evidence>
<reference evidence="1 2" key="1">
    <citation type="submission" date="2015-10" db="EMBL/GenBank/DDBJ databases">
        <title>Genome sequencing and analysis of members of genus Stenotrophomonas.</title>
        <authorList>
            <person name="Patil P.P."/>
            <person name="Midha S."/>
            <person name="Patil P.B."/>
        </authorList>
    </citation>
    <scope>NUCLEOTIDE SEQUENCE [LARGE SCALE GENOMIC DNA]</scope>
    <source>
        <strain evidence="1 2">JCM 9942</strain>
    </source>
</reference>
<dbReference type="EMBL" id="LLXS01000025">
    <property type="protein sequence ID" value="KRG41563.1"/>
    <property type="molecule type" value="Genomic_DNA"/>
</dbReference>
<organism evidence="1 2">
    <name type="scientific">Stenotrophomonas pictorum JCM 9942</name>
    <dbReference type="NCBI Taxonomy" id="1236960"/>
    <lineage>
        <taxon>Bacteria</taxon>
        <taxon>Pseudomonadati</taxon>
        <taxon>Pseudomonadota</taxon>
        <taxon>Gammaproteobacteria</taxon>
        <taxon>Lysobacterales</taxon>
        <taxon>Lysobacteraceae</taxon>
        <taxon>Stenotrophomonas</taxon>
    </lineage>
</organism>
<keyword evidence="2" id="KW-1185">Reference proteome</keyword>
<name>A0A0R0A915_9GAMM</name>
<dbReference type="Gene3D" id="3.30.530.20">
    <property type="match status" value="1"/>
</dbReference>
<sequence>MTAIHHQLWIDAPLSTVYAGLATAEGLGQWWIAHQQSVIDGDTLLSHNPGGGHGVVAMKVLETLPGQRVRWEVISHHPRQSPASAWSGTEIRFELSRRASPGAWRGLPHEGEPMTVLEFHHLGWDPHSEYLGFCSQAWAETLVLLRRWAEARTPGHH</sequence>
<dbReference type="AlphaFoldDB" id="A0A0R0A915"/>
<evidence type="ECO:0000313" key="1">
    <source>
        <dbReference type="EMBL" id="KRG41563.1"/>
    </source>
</evidence>